<evidence type="ECO:0000259" key="1">
    <source>
        <dbReference type="Pfam" id="PF00561"/>
    </source>
</evidence>
<evidence type="ECO:0000313" key="3">
    <source>
        <dbReference type="Proteomes" id="UP001501204"/>
    </source>
</evidence>
<proteinExistence type="predicted"/>
<sequence length="366" mass="41076">MAALRRLTAAATTALAVGALLRRTHLWSNGKPIPVVGADGRPATGGLTEKLYLDVNGVRQGMFLRSRDAAQPVLLYLHGGMPEYFLTERYPTVLEHHFTVAWWEQRGTGLSYSPDIPPETITAEQLIADTLTVTDYLRRRFGTDRIYLLAHSGGTFFGLQAAARAPERYHAYIGMAQMADQLQSELLAYQYMLRRFEERGDQRMARRLRNAPVTVTGGTPRAYLAIRDTTMHRLGVGTARDMHSVLSGVFWPSLRSPQYTPTEKLRLWRGKFTSGVSTLWAENLATDLGQTVTELAIPLYLLHGIHDYTCSYPLAQEYFEKVQAPLKGFYTFHRSAHSPLFEEPERAQAILRDDVLGGTTSLADRT</sequence>
<protein>
    <recommendedName>
        <fullName evidence="1">AB hydrolase-1 domain-containing protein</fullName>
    </recommendedName>
</protein>
<dbReference type="Proteomes" id="UP001501204">
    <property type="component" value="Unassembled WGS sequence"/>
</dbReference>
<dbReference type="Gene3D" id="3.40.50.1820">
    <property type="entry name" value="alpha/beta hydrolase"/>
    <property type="match status" value="1"/>
</dbReference>
<dbReference type="InterPro" id="IPR029058">
    <property type="entry name" value="AB_hydrolase_fold"/>
</dbReference>
<evidence type="ECO:0000313" key="2">
    <source>
        <dbReference type="EMBL" id="GAA1750915.1"/>
    </source>
</evidence>
<organism evidence="2 3">
    <name type="scientific">Kocuria aegyptia</name>
    <dbReference type="NCBI Taxonomy" id="330943"/>
    <lineage>
        <taxon>Bacteria</taxon>
        <taxon>Bacillati</taxon>
        <taxon>Actinomycetota</taxon>
        <taxon>Actinomycetes</taxon>
        <taxon>Micrococcales</taxon>
        <taxon>Micrococcaceae</taxon>
        <taxon>Kocuria</taxon>
    </lineage>
</organism>
<dbReference type="InterPro" id="IPR000073">
    <property type="entry name" value="AB_hydrolase_1"/>
</dbReference>
<dbReference type="Pfam" id="PF00561">
    <property type="entry name" value="Abhydrolase_1"/>
    <property type="match status" value="1"/>
</dbReference>
<dbReference type="RefSeq" id="WP_344119908.1">
    <property type="nucleotide sequence ID" value="NZ_BAAAOA010000009.1"/>
</dbReference>
<dbReference type="EMBL" id="BAAAOA010000009">
    <property type="protein sequence ID" value="GAA1750915.1"/>
    <property type="molecule type" value="Genomic_DNA"/>
</dbReference>
<accession>A0ABP4WED7</accession>
<gene>
    <name evidence="2" type="ORF">GCM10009767_07300</name>
</gene>
<feature type="domain" description="AB hydrolase-1" evidence="1">
    <location>
        <begin position="74"/>
        <end position="222"/>
    </location>
</feature>
<dbReference type="SUPFAM" id="SSF53474">
    <property type="entry name" value="alpha/beta-Hydrolases"/>
    <property type="match status" value="1"/>
</dbReference>
<dbReference type="PANTHER" id="PTHR43329">
    <property type="entry name" value="EPOXIDE HYDROLASE"/>
    <property type="match status" value="1"/>
</dbReference>
<name>A0ABP4WED7_9MICC</name>
<comment type="caution">
    <text evidence="2">The sequence shown here is derived from an EMBL/GenBank/DDBJ whole genome shotgun (WGS) entry which is preliminary data.</text>
</comment>
<reference evidence="3" key="1">
    <citation type="journal article" date="2019" name="Int. J. Syst. Evol. Microbiol.">
        <title>The Global Catalogue of Microorganisms (GCM) 10K type strain sequencing project: providing services to taxonomists for standard genome sequencing and annotation.</title>
        <authorList>
            <consortium name="The Broad Institute Genomics Platform"/>
            <consortium name="The Broad Institute Genome Sequencing Center for Infectious Disease"/>
            <person name="Wu L."/>
            <person name="Ma J."/>
        </authorList>
    </citation>
    <scope>NUCLEOTIDE SEQUENCE [LARGE SCALE GENOMIC DNA]</scope>
    <source>
        <strain evidence="3">JCM 14735</strain>
    </source>
</reference>
<keyword evidence="3" id="KW-1185">Reference proteome</keyword>